<dbReference type="Proteomes" id="UP001151760">
    <property type="component" value="Unassembled WGS sequence"/>
</dbReference>
<dbReference type="InterPro" id="IPR012677">
    <property type="entry name" value="Nucleotide-bd_a/b_plait_sf"/>
</dbReference>
<accession>A0ABQ4WAN8</accession>
<evidence type="ECO:0000256" key="1">
    <source>
        <dbReference type="SAM" id="Phobius"/>
    </source>
</evidence>
<gene>
    <name evidence="2" type="ORF">Tco_0600030</name>
</gene>
<dbReference type="SUPFAM" id="SSF54928">
    <property type="entry name" value="RNA-binding domain, RBD"/>
    <property type="match status" value="1"/>
</dbReference>
<name>A0ABQ4WAN8_9ASTR</name>
<keyword evidence="1" id="KW-1133">Transmembrane helix</keyword>
<keyword evidence="3" id="KW-1185">Reference proteome</keyword>
<comment type="caution">
    <text evidence="2">The sequence shown here is derived from an EMBL/GenBank/DDBJ whole genome shotgun (WGS) entry which is preliminary data.</text>
</comment>
<dbReference type="Gene3D" id="3.30.70.330">
    <property type="match status" value="1"/>
</dbReference>
<proteinExistence type="predicted"/>
<dbReference type="InterPro" id="IPR035979">
    <property type="entry name" value="RBD_domain_sf"/>
</dbReference>
<evidence type="ECO:0000313" key="3">
    <source>
        <dbReference type="Proteomes" id="UP001151760"/>
    </source>
</evidence>
<protein>
    <submittedName>
        <fullName evidence="2">Polyadenylate-binding protein RBP45-like protein</fullName>
    </submittedName>
</protein>
<keyword evidence="1" id="KW-0472">Membrane</keyword>
<organism evidence="2 3">
    <name type="scientific">Tanacetum coccineum</name>
    <dbReference type="NCBI Taxonomy" id="301880"/>
    <lineage>
        <taxon>Eukaryota</taxon>
        <taxon>Viridiplantae</taxon>
        <taxon>Streptophyta</taxon>
        <taxon>Embryophyta</taxon>
        <taxon>Tracheophyta</taxon>
        <taxon>Spermatophyta</taxon>
        <taxon>Magnoliopsida</taxon>
        <taxon>eudicotyledons</taxon>
        <taxon>Gunneridae</taxon>
        <taxon>Pentapetalae</taxon>
        <taxon>asterids</taxon>
        <taxon>campanulids</taxon>
        <taxon>Asterales</taxon>
        <taxon>Asteraceae</taxon>
        <taxon>Asteroideae</taxon>
        <taxon>Anthemideae</taxon>
        <taxon>Anthemidinae</taxon>
        <taxon>Tanacetum</taxon>
    </lineage>
</organism>
<reference evidence="2" key="2">
    <citation type="submission" date="2022-01" db="EMBL/GenBank/DDBJ databases">
        <authorList>
            <person name="Yamashiro T."/>
            <person name="Shiraishi A."/>
            <person name="Satake H."/>
            <person name="Nakayama K."/>
        </authorList>
    </citation>
    <scope>NUCLEOTIDE SEQUENCE</scope>
</reference>
<reference evidence="2" key="1">
    <citation type="journal article" date="2022" name="Int. J. Mol. Sci.">
        <title>Draft Genome of Tanacetum Coccineum: Genomic Comparison of Closely Related Tanacetum-Family Plants.</title>
        <authorList>
            <person name="Yamashiro T."/>
            <person name="Shiraishi A."/>
            <person name="Nakayama K."/>
            <person name="Satake H."/>
        </authorList>
    </citation>
    <scope>NUCLEOTIDE SEQUENCE</scope>
</reference>
<sequence>MKASSDSKSRALSNGMLGVCIASGPGGKEGQSQTDHYELEQGYAAVSPVLENMFDEAFWKSENMIRIFGVSSNAVEVSVSFMYSNSFSCQLFTGELDPNVTSKHIHQVFRQYGNLAHARIPGGKQCGFVQLAKRCTMSSEHRVKIKVKLHPFVLDSCLAMATRTLIIQVCHLQIRCLLFYVFGGVSNMFGGAALAWSYLPTGKGSSLKTQPLMAKCSACRIMVKLLRQV</sequence>
<feature type="transmembrane region" description="Helical" evidence="1">
    <location>
        <begin position="177"/>
        <end position="199"/>
    </location>
</feature>
<dbReference type="CDD" id="cd18186">
    <property type="entry name" value="BTB_POZ_ZBTB_KLHL-like"/>
    <property type="match status" value="1"/>
</dbReference>
<keyword evidence="1" id="KW-0812">Transmembrane</keyword>
<dbReference type="EMBL" id="BQNB010008477">
    <property type="protein sequence ID" value="GJS49909.1"/>
    <property type="molecule type" value="Genomic_DNA"/>
</dbReference>
<evidence type="ECO:0000313" key="2">
    <source>
        <dbReference type="EMBL" id="GJS49909.1"/>
    </source>
</evidence>